<proteinExistence type="predicted"/>
<dbReference type="Pfam" id="PF09851">
    <property type="entry name" value="SHOCT"/>
    <property type="match status" value="1"/>
</dbReference>
<organism evidence="3 4">
    <name type="scientific">Schleiferilactobacillus perolens DSM 12744</name>
    <dbReference type="NCBI Taxonomy" id="1423792"/>
    <lineage>
        <taxon>Bacteria</taxon>
        <taxon>Bacillati</taxon>
        <taxon>Bacillota</taxon>
        <taxon>Bacilli</taxon>
        <taxon>Lactobacillales</taxon>
        <taxon>Lactobacillaceae</taxon>
        <taxon>Schleiferilactobacillus</taxon>
    </lineage>
</organism>
<dbReference type="InterPro" id="IPR018649">
    <property type="entry name" value="SHOCT"/>
</dbReference>
<keyword evidence="1" id="KW-0812">Transmembrane</keyword>
<evidence type="ECO:0000313" key="4">
    <source>
        <dbReference type="Proteomes" id="UP000051330"/>
    </source>
</evidence>
<dbReference type="Proteomes" id="UP000051330">
    <property type="component" value="Unassembled WGS sequence"/>
</dbReference>
<evidence type="ECO:0000259" key="2">
    <source>
        <dbReference type="Pfam" id="PF09851"/>
    </source>
</evidence>
<reference evidence="3 4" key="1">
    <citation type="journal article" date="2015" name="Genome Announc.">
        <title>Expanding the biotechnology potential of lactobacilli through comparative genomics of 213 strains and associated genera.</title>
        <authorList>
            <person name="Sun Z."/>
            <person name="Harris H.M."/>
            <person name="McCann A."/>
            <person name="Guo C."/>
            <person name="Argimon S."/>
            <person name="Zhang W."/>
            <person name="Yang X."/>
            <person name="Jeffery I.B."/>
            <person name="Cooney J.C."/>
            <person name="Kagawa T.F."/>
            <person name="Liu W."/>
            <person name="Song Y."/>
            <person name="Salvetti E."/>
            <person name="Wrobel A."/>
            <person name="Rasinkangas P."/>
            <person name="Parkhill J."/>
            <person name="Rea M.C."/>
            <person name="O'Sullivan O."/>
            <person name="Ritari J."/>
            <person name="Douillard F.P."/>
            <person name="Paul Ross R."/>
            <person name="Yang R."/>
            <person name="Briner A.E."/>
            <person name="Felis G.E."/>
            <person name="de Vos W.M."/>
            <person name="Barrangou R."/>
            <person name="Klaenhammer T.R."/>
            <person name="Caufield P.W."/>
            <person name="Cui Y."/>
            <person name="Zhang H."/>
            <person name="O'Toole P.W."/>
        </authorList>
    </citation>
    <scope>NUCLEOTIDE SEQUENCE [LARGE SCALE GENOMIC DNA]</scope>
    <source>
        <strain evidence="3 4">DSM 12744</strain>
    </source>
</reference>
<evidence type="ECO:0000313" key="3">
    <source>
        <dbReference type="EMBL" id="KRL08444.1"/>
    </source>
</evidence>
<gene>
    <name evidence="3" type="ORF">FD09_GL001636</name>
</gene>
<sequence length="88" mass="10185">MMVLALAIQYWYIIAAIVLIAGGAWWYISRQKAHAVEQAAQEQRAAQQEQTTIAKIKDYKQLLDDGAITPEEYDRKKRELLGDNWDNF</sequence>
<dbReference type="AlphaFoldDB" id="A0A0R1MKQ8"/>
<keyword evidence="1" id="KW-1133">Transmembrane helix</keyword>
<feature type="transmembrane region" description="Helical" evidence="1">
    <location>
        <begin position="6"/>
        <end position="28"/>
    </location>
</feature>
<dbReference type="EMBL" id="AZEC01000023">
    <property type="protein sequence ID" value="KRL08444.1"/>
    <property type="molecule type" value="Genomic_DNA"/>
</dbReference>
<keyword evidence="4" id="KW-1185">Reference proteome</keyword>
<accession>A0A0R1MKQ8</accession>
<dbReference type="PATRIC" id="fig|1423792.3.peg.1656"/>
<protein>
    <recommendedName>
        <fullName evidence="2">SHOCT domain-containing protein</fullName>
    </recommendedName>
</protein>
<feature type="domain" description="SHOCT" evidence="2">
    <location>
        <begin position="55"/>
        <end position="81"/>
    </location>
</feature>
<comment type="caution">
    <text evidence="3">The sequence shown here is derived from an EMBL/GenBank/DDBJ whole genome shotgun (WGS) entry which is preliminary data.</text>
</comment>
<name>A0A0R1MKQ8_9LACO</name>
<keyword evidence="1" id="KW-0472">Membrane</keyword>
<evidence type="ECO:0000256" key="1">
    <source>
        <dbReference type="SAM" id="Phobius"/>
    </source>
</evidence>